<evidence type="ECO:0000313" key="1">
    <source>
        <dbReference type="EMBL" id="VAW50666.1"/>
    </source>
</evidence>
<proteinExistence type="predicted"/>
<accession>A0A3B0X213</accession>
<dbReference type="EMBL" id="UOFE01000006">
    <property type="protein sequence ID" value="VAW50666.1"/>
    <property type="molecule type" value="Genomic_DNA"/>
</dbReference>
<organism evidence="1">
    <name type="scientific">hydrothermal vent metagenome</name>
    <dbReference type="NCBI Taxonomy" id="652676"/>
    <lineage>
        <taxon>unclassified sequences</taxon>
        <taxon>metagenomes</taxon>
        <taxon>ecological metagenomes</taxon>
    </lineage>
</organism>
<reference evidence="1" key="1">
    <citation type="submission" date="2018-06" db="EMBL/GenBank/DDBJ databases">
        <authorList>
            <person name="Zhirakovskaya E."/>
        </authorList>
    </citation>
    <scope>NUCLEOTIDE SEQUENCE</scope>
</reference>
<sequence length="82" mass="9564">MNLLAKLKLVKLNQNGLNTNYFNRPFNQQQANQNKAAYFCEHDGICIKYTQAGFNNARSSWHAITPCALKPWWLFLKPLHKK</sequence>
<dbReference type="AlphaFoldDB" id="A0A3B0X213"/>
<gene>
    <name evidence="1" type="ORF">MNBD_GAMMA05-2594</name>
</gene>
<name>A0A3B0X213_9ZZZZ</name>
<protein>
    <submittedName>
        <fullName evidence="1">Uncharacterized protein</fullName>
    </submittedName>
</protein>